<organism evidence="2 3">
    <name type="scientific">Ectocarpus siliculosus</name>
    <name type="common">Brown alga</name>
    <name type="synonym">Conferva siliculosa</name>
    <dbReference type="NCBI Taxonomy" id="2880"/>
    <lineage>
        <taxon>Eukaryota</taxon>
        <taxon>Sar</taxon>
        <taxon>Stramenopiles</taxon>
        <taxon>Ochrophyta</taxon>
        <taxon>PX clade</taxon>
        <taxon>Phaeophyceae</taxon>
        <taxon>Ectocarpales</taxon>
        <taxon>Ectocarpaceae</taxon>
        <taxon>Ectocarpus</taxon>
    </lineage>
</organism>
<sequence>MVEAPDEGGHTTPPAHGGGAAGSSSAPPELYRESSGGRGRGRGGGGGGESSACGSDDDNDEGDDGDGDVGSRPVSSPALLALLLMLKSFLKHLSALRRGDRFCEVWRQFLCCLEILLGTEGNAPPTLVDGAVTGLGAVVGEMIGEGLFASAAAAAATAGAASPAGAFVSGRRFAALVVRRSSRCRRRLAINGR</sequence>
<name>D8LRA4_ECTSI</name>
<proteinExistence type="predicted"/>
<reference evidence="2 3" key="1">
    <citation type="journal article" date="2010" name="Nature">
        <title>The Ectocarpus genome and the independent evolution of multicellularity in brown algae.</title>
        <authorList>
            <person name="Cock J.M."/>
            <person name="Sterck L."/>
            <person name="Rouze P."/>
            <person name="Scornet D."/>
            <person name="Allen A.E."/>
            <person name="Amoutzias G."/>
            <person name="Anthouard V."/>
            <person name="Artiguenave F."/>
            <person name="Aury J.M."/>
            <person name="Badger J.H."/>
            <person name="Beszteri B."/>
            <person name="Billiau K."/>
            <person name="Bonnet E."/>
            <person name="Bothwell J.H."/>
            <person name="Bowler C."/>
            <person name="Boyen C."/>
            <person name="Brownlee C."/>
            <person name="Carrano C.J."/>
            <person name="Charrier B."/>
            <person name="Cho G.Y."/>
            <person name="Coelho S.M."/>
            <person name="Collen J."/>
            <person name="Corre E."/>
            <person name="Da Silva C."/>
            <person name="Delage L."/>
            <person name="Delaroque N."/>
            <person name="Dittami S.M."/>
            <person name="Doulbeau S."/>
            <person name="Elias M."/>
            <person name="Farnham G."/>
            <person name="Gachon C.M."/>
            <person name="Gschloessl B."/>
            <person name="Heesch S."/>
            <person name="Jabbari K."/>
            <person name="Jubin C."/>
            <person name="Kawai H."/>
            <person name="Kimura K."/>
            <person name="Kloareg B."/>
            <person name="Kupper F.C."/>
            <person name="Lang D."/>
            <person name="Le Bail A."/>
            <person name="Leblanc C."/>
            <person name="Lerouge P."/>
            <person name="Lohr M."/>
            <person name="Lopez P.J."/>
            <person name="Martens C."/>
            <person name="Maumus F."/>
            <person name="Michel G."/>
            <person name="Miranda-Saavedra D."/>
            <person name="Morales J."/>
            <person name="Moreau H."/>
            <person name="Motomura T."/>
            <person name="Nagasato C."/>
            <person name="Napoli C.A."/>
            <person name="Nelson D.R."/>
            <person name="Nyvall-Collen P."/>
            <person name="Peters A.F."/>
            <person name="Pommier C."/>
            <person name="Potin P."/>
            <person name="Poulain J."/>
            <person name="Quesneville H."/>
            <person name="Read B."/>
            <person name="Rensing S.A."/>
            <person name="Ritter A."/>
            <person name="Rousvoal S."/>
            <person name="Samanta M."/>
            <person name="Samson G."/>
            <person name="Schroeder D.C."/>
            <person name="Segurens B."/>
            <person name="Strittmatter M."/>
            <person name="Tonon T."/>
            <person name="Tregear J.W."/>
            <person name="Valentin K."/>
            <person name="von Dassow P."/>
            <person name="Yamagishi T."/>
            <person name="Van de Peer Y."/>
            <person name="Wincker P."/>
        </authorList>
    </citation>
    <scope>NUCLEOTIDE SEQUENCE [LARGE SCALE GENOMIC DNA]</scope>
    <source>
        <strain evidence="3">Ec32 / CCAP1310/4</strain>
    </source>
</reference>
<protein>
    <submittedName>
        <fullName evidence="2">Uncharacterized protein</fullName>
    </submittedName>
</protein>
<accession>D8LRA4</accession>
<dbReference type="OrthoDB" id="10631144at2759"/>
<evidence type="ECO:0000313" key="3">
    <source>
        <dbReference type="Proteomes" id="UP000002630"/>
    </source>
</evidence>
<dbReference type="Proteomes" id="UP000002630">
    <property type="component" value="Linkage Group LG16"/>
</dbReference>
<dbReference type="AlphaFoldDB" id="D8LRA4"/>
<keyword evidence="3" id="KW-1185">Reference proteome</keyword>
<evidence type="ECO:0000313" key="2">
    <source>
        <dbReference type="EMBL" id="CBN75009.1"/>
    </source>
</evidence>
<feature type="compositionally biased region" description="Acidic residues" evidence="1">
    <location>
        <begin position="55"/>
        <end position="67"/>
    </location>
</feature>
<dbReference type="EMBL" id="FN649741">
    <property type="protein sequence ID" value="CBN75009.1"/>
    <property type="molecule type" value="Genomic_DNA"/>
</dbReference>
<evidence type="ECO:0000256" key="1">
    <source>
        <dbReference type="SAM" id="MobiDB-lite"/>
    </source>
</evidence>
<feature type="region of interest" description="Disordered" evidence="1">
    <location>
        <begin position="1"/>
        <end position="71"/>
    </location>
</feature>
<feature type="compositionally biased region" description="Gly residues" evidence="1">
    <location>
        <begin position="36"/>
        <end position="49"/>
    </location>
</feature>
<dbReference type="EMBL" id="FN648863">
    <property type="protein sequence ID" value="CBN75009.1"/>
    <property type="molecule type" value="Genomic_DNA"/>
</dbReference>
<dbReference type="InParanoid" id="D8LRA4"/>
<gene>
    <name evidence="2" type="ORF">Esi_0064_0053</name>
</gene>